<dbReference type="EMBL" id="JAIWYP010000012">
    <property type="protein sequence ID" value="KAH3726648.1"/>
    <property type="molecule type" value="Genomic_DNA"/>
</dbReference>
<gene>
    <name evidence="1" type="ORF">DPMN_052517</name>
</gene>
<dbReference type="Proteomes" id="UP000828390">
    <property type="component" value="Unassembled WGS sequence"/>
</dbReference>
<dbReference type="AlphaFoldDB" id="A0A9D4CJU4"/>
<organism evidence="1 2">
    <name type="scientific">Dreissena polymorpha</name>
    <name type="common">Zebra mussel</name>
    <name type="synonym">Mytilus polymorpha</name>
    <dbReference type="NCBI Taxonomy" id="45954"/>
    <lineage>
        <taxon>Eukaryota</taxon>
        <taxon>Metazoa</taxon>
        <taxon>Spiralia</taxon>
        <taxon>Lophotrochozoa</taxon>
        <taxon>Mollusca</taxon>
        <taxon>Bivalvia</taxon>
        <taxon>Autobranchia</taxon>
        <taxon>Heteroconchia</taxon>
        <taxon>Euheterodonta</taxon>
        <taxon>Imparidentia</taxon>
        <taxon>Neoheterodontei</taxon>
        <taxon>Myida</taxon>
        <taxon>Dreissenoidea</taxon>
        <taxon>Dreissenidae</taxon>
        <taxon>Dreissena</taxon>
    </lineage>
</organism>
<evidence type="ECO:0000313" key="1">
    <source>
        <dbReference type="EMBL" id="KAH3726648.1"/>
    </source>
</evidence>
<keyword evidence="2" id="KW-1185">Reference proteome</keyword>
<proteinExistence type="predicted"/>
<accession>A0A9D4CJU4</accession>
<sequence>MLSLYSGKAPQSIARDSHNCPQALELDVGRCVCESEDAVAFDKATNRLITRIVQIVRFKSARAGVGRRLLLYSDKRNGHKSVKTPSDTTSLQTYKAKTTNLRTTRVETYIE</sequence>
<comment type="caution">
    <text evidence="1">The sequence shown here is derived from an EMBL/GenBank/DDBJ whole genome shotgun (WGS) entry which is preliminary data.</text>
</comment>
<name>A0A9D4CJU4_DREPO</name>
<reference evidence="1" key="2">
    <citation type="submission" date="2020-11" db="EMBL/GenBank/DDBJ databases">
        <authorList>
            <person name="McCartney M.A."/>
            <person name="Auch B."/>
            <person name="Kono T."/>
            <person name="Mallez S."/>
            <person name="Becker A."/>
            <person name="Gohl D.M."/>
            <person name="Silverstein K.A.T."/>
            <person name="Koren S."/>
            <person name="Bechman K.B."/>
            <person name="Herman A."/>
            <person name="Abrahante J.E."/>
            <person name="Garbe J."/>
        </authorList>
    </citation>
    <scope>NUCLEOTIDE SEQUENCE</scope>
    <source>
        <strain evidence="1">Duluth1</strain>
        <tissue evidence="1">Whole animal</tissue>
    </source>
</reference>
<reference evidence="1" key="1">
    <citation type="journal article" date="2019" name="bioRxiv">
        <title>The Genome of the Zebra Mussel, Dreissena polymorpha: A Resource for Invasive Species Research.</title>
        <authorList>
            <person name="McCartney M.A."/>
            <person name="Auch B."/>
            <person name="Kono T."/>
            <person name="Mallez S."/>
            <person name="Zhang Y."/>
            <person name="Obille A."/>
            <person name="Becker A."/>
            <person name="Abrahante J.E."/>
            <person name="Garbe J."/>
            <person name="Badalamenti J.P."/>
            <person name="Herman A."/>
            <person name="Mangelson H."/>
            <person name="Liachko I."/>
            <person name="Sullivan S."/>
            <person name="Sone E.D."/>
            <person name="Koren S."/>
            <person name="Silverstein K.A.T."/>
            <person name="Beckman K.B."/>
            <person name="Gohl D.M."/>
        </authorList>
    </citation>
    <scope>NUCLEOTIDE SEQUENCE</scope>
    <source>
        <strain evidence="1">Duluth1</strain>
        <tissue evidence="1">Whole animal</tissue>
    </source>
</reference>
<evidence type="ECO:0000313" key="2">
    <source>
        <dbReference type="Proteomes" id="UP000828390"/>
    </source>
</evidence>
<protein>
    <submittedName>
        <fullName evidence="1">Uncharacterized protein</fullName>
    </submittedName>
</protein>